<feature type="region of interest" description="Disordered" evidence="1">
    <location>
        <begin position="148"/>
        <end position="185"/>
    </location>
</feature>
<evidence type="ECO:0000256" key="1">
    <source>
        <dbReference type="SAM" id="MobiDB-lite"/>
    </source>
</evidence>
<organism evidence="2 3">
    <name type="scientific">Pleurodeles waltl</name>
    <name type="common">Iberian ribbed newt</name>
    <dbReference type="NCBI Taxonomy" id="8319"/>
    <lineage>
        <taxon>Eukaryota</taxon>
        <taxon>Metazoa</taxon>
        <taxon>Chordata</taxon>
        <taxon>Craniata</taxon>
        <taxon>Vertebrata</taxon>
        <taxon>Euteleostomi</taxon>
        <taxon>Amphibia</taxon>
        <taxon>Batrachia</taxon>
        <taxon>Caudata</taxon>
        <taxon>Salamandroidea</taxon>
        <taxon>Salamandridae</taxon>
        <taxon>Pleurodelinae</taxon>
        <taxon>Pleurodeles</taxon>
    </lineage>
</organism>
<sequence>MPSTRCIDFPRAGKSELRPVPSKKYPVGTPPVRCGGRGREGGRREHPVTPGTRAHPPALHPGTNGGTSQRGLAAETAQCTRDGTAALGRCAPRCSRTPGGILAGAGENLRGYPPPLYEGIGAGVDPRVGRPSPTEVKAAAPRAVIPCSGLRRRQQRGQRKTECPWGGRRGTLPNESHLPPPSGRG</sequence>
<name>A0AAV7LGA5_PLEWA</name>
<dbReference type="EMBL" id="JANPWB010000015">
    <property type="protein sequence ID" value="KAJ1090681.1"/>
    <property type="molecule type" value="Genomic_DNA"/>
</dbReference>
<accession>A0AAV7LGA5</accession>
<feature type="region of interest" description="Disordered" evidence="1">
    <location>
        <begin position="1"/>
        <end position="74"/>
    </location>
</feature>
<comment type="caution">
    <text evidence="2">The sequence shown here is derived from an EMBL/GenBank/DDBJ whole genome shotgun (WGS) entry which is preliminary data.</text>
</comment>
<proteinExistence type="predicted"/>
<evidence type="ECO:0000313" key="2">
    <source>
        <dbReference type="EMBL" id="KAJ1090681.1"/>
    </source>
</evidence>
<reference evidence="2" key="1">
    <citation type="journal article" date="2022" name="bioRxiv">
        <title>Sequencing and chromosome-scale assembly of the giantPleurodeles waltlgenome.</title>
        <authorList>
            <person name="Brown T."/>
            <person name="Elewa A."/>
            <person name="Iarovenko S."/>
            <person name="Subramanian E."/>
            <person name="Araus A.J."/>
            <person name="Petzold A."/>
            <person name="Susuki M."/>
            <person name="Suzuki K.-i.T."/>
            <person name="Hayashi T."/>
            <person name="Toyoda A."/>
            <person name="Oliveira C."/>
            <person name="Osipova E."/>
            <person name="Leigh N.D."/>
            <person name="Simon A."/>
            <person name="Yun M.H."/>
        </authorList>
    </citation>
    <scope>NUCLEOTIDE SEQUENCE</scope>
    <source>
        <strain evidence="2">20211129_DDA</strain>
        <tissue evidence="2">Liver</tissue>
    </source>
</reference>
<gene>
    <name evidence="2" type="ORF">NDU88_003810</name>
</gene>
<evidence type="ECO:0000313" key="3">
    <source>
        <dbReference type="Proteomes" id="UP001066276"/>
    </source>
</evidence>
<keyword evidence="3" id="KW-1185">Reference proteome</keyword>
<dbReference type="AlphaFoldDB" id="A0AAV7LGA5"/>
<dbReference type="Proteomes" id="UP001066276">
    <property type="component" value="Chromosome 11"/>
</dbReference>
<feature type="compositionally biased region" description="Basic and acidic residues" evidence="1">
    <location>
        <begin position="37"/>
        <end position="47"/>
    </location>
</feature>
<protein>
    <submittedName>
        <fullName evidence="2">Uncharacterized protein</fullName>
    </submittedName>
</protein>